<gene>
    <name evidence="1" type="ORF">KAOT1_16293</name>
</gene>
<dbReference type="EMBL" id="ABIB01000003">
    <property type="protein sequence ID" value="EDP96740.1"/>
    <property type="molecule type" value="Genomic_DNA"/>
</dbReference>
<comment type="caution">
    <text evidence="1">The sequence shown here is derived from an EMBL/GenBank/DDBJ whole genome shotgun (WGS) entry which is preliminary data.</text>
</comment>
<dbReference type="Proteomes" id="UP000002945">
    <property type="component" value="Unassembled WGS sequence"/>
</dbReference>
<dbReference type="STRING" id="391587.KAOT1_16293"/>
<evidence type="ECO:0000313" key="2">
    <source>
        <dbReference type="Proteomes" id="UP000002945"/>
    </source>
</evidence>
<reference evidence="1 2" key="1">
    <citation type="journal article" date="2011" name="J. Bacteriol.">
        <title>Genome sequence of the algicidal bacterium Kordia algicida OT-1.</title>
        <authorList>
            <person name="Lee H.S."/>
            <person name="Kang S.G."/>
            <person name="Kwon K.K."/>
            <person name="Lee J.H."/>
            <person name="Kim S.J."/>
        </authorList>
    </citation>
    <scope>NUCLEOTIDE SEQUENCE [LARGE SCALE GENOMIC DNA]</scope>
    <source>
        <strain evidence="1 2">OT-1</strain>
    </source>
</reference>
<dbReference type="RefSeq" id="WP_007095794.1">
    <property type="nucleotide sequence ID" value="NZ_CP142125.1"/>
</dbReference>
<protein>
    <submittedName>
        <fullName evidence="1">Uncharacterized protein</fullName>
    </submittedName>
</protein>
<sequence length="293" mass="34537">MQNKQLLSFYYDLLFTYGIASIRDSFIGNETIKNKGYSFIQEHDYHMKDEMVEDDDLMPTFVTDIIKREDFLNRLMQFENSSINSELETQLNSKGLKKEKLNLLNQFFDDLKVLLKRIDNIEDRDSEAIRTSLLEITSKVKQRYQLIVSNHDVFKYLVKDSDITFFKNKNLKYSFYQELYELAYSLYLIDDIEIEESHFVEAFISPKPSTLINKIRFSANNMIASYFLESLKPFFNGFNHITIEASEIFLNKQGKVLKSTDIYASLSRGKNKYLNEKKKIDSGISELKKKHLK</sequence>
<dbReference type="HOGENOM" id="CLU_949235_0_0_10"/>
<proteinExistence type="predicted"/>
<name>A9DR49_9FLAO</name>
<accession>A9DR49</accession>
<organism evidence="1 2">
    <name type="scientific">Kordia algicida OT-1</name>
    <dbReference type="NCBI Taxonomy" id="391587"/>
    <lineage>
        <taxon>Bacteria</taxon>
        <taxon>Pseudomonadati</taxon>
        <taxon>Bacteroidota</taxon>
        <taxon>Flavobacteriia</taxon>
        <taxon>Flavobacteriales</taxon>
        <taxon>Flavobacteriaceae</taxon>
        <taxon>Kordia</taxon>
    </lineage>
</organism>
<dbReference type="AlphaFoldDB" id="A9DR49"/>
<dbReference type="OrthoDB" id="1317966at2"/>
<evidence type="ECO:0000313" key="1">
    <source>
        <dbReference type="EMBL" id="EDP96740.1"/>
    </source>
</evidence>
<keyword evidence="2" id="KW-1185">Reference proteome</keyword>